<sequence length="172" mass="18974">MLKILGGTLIIMTCGIIGLEKSRSFSARIEQLRLLNAGLKMLETEIVYGSTLLPLAFARIGERFEGPVASFFQTVARRLQEDVASGALGAWQEGLQELERKSSLQTQDIEILRALGPMLGNSGVGDQVKNLELIRQHLGQQYLAALEENNRKGKIWSTMGFLVGITLVLLLY</sequence>
<evidence type="ECO:0000313" key="1">
    <source>
        <dbReference type="EMBL" id="PRR69908.1"/>
    </source>
</evidence>
<organism evidence="1 2">
    <name type="scientific">Neomoorella humiferrea</name>
    <dbReference type="NCBI Taxonomy" id="676965"/>
    <lineage>
        <taxon>Bacteria</taxon>
        <taxon>Bacillati</taxon>
        <taxon>Bacillota</taxon>
        <taxon>Clostridia</taxon>
        <taxon>Neomoorellales</taxon>
        <taxon>Neomoorellaceae</taxon>
        <taxon>Neomoorella</taxon>
    </lineage>
</organism>
<evidence type="ECO:0000313" key="2">
    <source>
        <dbReference type="Proteomes" id="UP000238415"/>
    </source>
</evidence>
<accession>A0A2T0AMD4</accession>
<protein>
    <submittedName>
        <fullName evidence="1">Stage III sporulation protein SpoAB</fullName>
    </submittedName>
</protein>
<dbReference type="InterPro" id="IPR014198">
    <property type="entry name" value="Spore_III_AB"/>
</dbReference>
<keyword evidence="2" id="KW-1185">Reference proteome</keyword>
<dbReference type="EMBL" id="PVXM01000050">
    <property type="protein sequence ID" value="PRR69908.1"/>
    <property type="molecule type" value="Genomic_DNA"/>
</dbReference>
<dbReference type="Proteomes" id="UP000238415">
    <property type="component" value="Unassembled WGS sequence"/>
</dbReference>
<gene>
    <name evidence="1" type="ORF">MOHU_21640</name>
</gene>
<dbReference type="AlphaFoldDB" id="A0A2T0AMD4"/>
<comment type="caution">
    <text evidence="1">The sequence shown here is derived from an EMBL/GenBank/DDBJ whole genome shotgun (WGS) entry which is preliminary data.</text>
</comment>
<dbReference type="RefSeq" id="WP_106006090.1">
    <property type="nucleotide sequence ID" value="NZ_CP136419.1"/>
</dbReference>
<dbReference type="Pfam" id="PF09548">
    <property type="entry name" value="Spore_III_AB"/>
    <property type="match status" value="1"/>
</dbReference>
<dbReference type="OrthoDB" id="1957909at2"/>
<reference evidence="1 2" key="1">
    <citation type="submission" date="2018-03" db="EMBL/GenBank/DDBJ databases">
        <title>Genome sequence of Moorella humiferrea DSM 23265.</title>
        <authorList>
            <person name="Poehlein A."/>
            <person name="Daniel R."/>
        </authorList>
    </citation>
    <scope>NUCLEOTIDE SEQUENCE [LARGE SCALE GENOMIC DNA]</scope>
    <source>
        <strain evidence="1 2">DSM 23265</strain>
    </source>
</reference>
<proteinExistence type="predicted"/>
<name>A0A2T0AMD4_9FIRM</name>
<dbReference type="PIRSF" id="PIRSF021435">
    <property type="entry name" value="SpoIIIAB"/>
    <property type="match status" value="1"/>
</dbReference>